<feature type="transmembrane region" description="Helical" evidence="8">
    <location>
        <begin position="52"/>
        <end position="85"/>
    </location>
</feature>
<protein>
    <submittedName>
        <fullName evidence="9">Branched-chain amino acid ABC transporter, permease protein</fullName>
    </submittedName>
</protein>
<sequence>MKFISEFKSKYVGEFSLIITFLVVFLLMAILSPTKFLSPYNLQTMAFQMPEFGLMALAMMICILTGGINLSITMSASLSSIISAFVLCSNFTQSNPVIGVILSIIAVLGVAIILGLFNGAVIAYIGVAPMLVTLGTKTLYEGIGLNFTKGGSISGFPELYIEIGNGSLFGIPYSIIIYILVIFLCYFLFERSAWGTKVYMIGCNELASKFSGIDTKKILLQVYVYSSLLTGIASIFITSRYNSAKTDYGSSYLMQAVTAVVLGGTSISGGHGKVIGTVIAVCIIQVISTGLNILQVNRYIINIITGGILILVLALRYISNVISDKKQIQNRLNK</sequence>
<gene>
    <name evidence="9" type="ORF">BRSU_2141</name>
</gene>
<keyword evidence="6 8" id="KW-1133">Transmembrane helix</keyword>
<feature type="transmembrane region" description="Helical" evidence="8">
    <location>
        <begin position="274"/>
        <end position="293"/>
    </location>
</feature>
<feature type="transmembrane region" description="Helical" evidence="8">
    <location>
        <begin position="249"/>
        <end position="267"/>
    </location>
</feature>
<evidence type="ECO:0000256" key="8">
    <source>
        <dbReference type="SAM" id="Phobius"/>
    </source>
</evidence>
<dbReference type="PANTHER" id="PTHR32196:SF21">
    <property type="entry name" value="ABC TRANSPORTER PERMEASE PROTEIN YPHD-RELATED"/>
    <property type="match status" value="1"/>
</dbReference>
<keyword evidence="3" id="KW-1003">Cell membrane</keyword>
<dbReference type="AlphaFoldDB" id="A0A0G4K935"/>
<dbReference type="GO" id="GO:0005886">
    <property type="term" value="C:plasma membrane"/>
    <property type="evidence" value="ECO:0007669"/>
    <property type="project" value="UniProtKB-SubCell"/>
</dbReference>
<feature type="transmembrane region" description="Helical" evidence="8">
    <location>
        <begin position="97"/>
        <end position="125"/>
    </location>
</feature>
<dbReference type="CDD" id="cd06579">
    <property type="entry name" value="TM_PBP1_transp_AraH_like"/>
    <property type="match status" value="1"/>
</dbReference>
<keyword evidence="5 8" id="KW-0812">Transmembrane</keyword>
<dbReference type="GO" id="GO:0022857">
    <property type="term" value="F:transmembrane transporter activity"/>
    <property type="evidence" value="ECO:0007669"/>
    <property type="project" value="InterPro"/>
</dbReference>
<evidence type="ECO:0000313" key="10">
    <source>
        <dbReference type="Proteomes" id="UP000043763"/>
    </source>
</evidence>
<accession>A0A0G4K935</accession>
<dbReference type="Proteomes" id="UP000043763">
    <property type="component" value="Unassembled WGS sequence"/>
</dbReference>
<dbReference type="PANTHER" id="PTHR32196">
    <property type="entry name" value="ABC TRANSPORTER PERMEASE PROTEIN YPHD-RELATED-RELATED"/>
    <property type="match status" value="1"/>
</dbReference>
<keyword evidence="7 8" id="KW-0472">Membrane</keyword>
<dbReference type="InterPro" id="IPR001851">
    <property type="entry name" value="ABC_transp_permease"/>
</dbReference>
<evidence type="ECO:0000256" key="4">
    <source>
        <dbReference type="ARBA" id="ARBA00022519"/>
    </source>
</evidence>
<dbReference type="RefSeq" id="WP_048595322.1">
    <property type="nucleotide sequence ID" value="NZ_CVLB01000002.1"/>
</dbReference>
<feature type="transmembrane region" description="Helical" evidence="8">
    <location>
        <begin position="218"/>
        <end position="237"/>
    </location>
</feature>
<evidence type="ECO:0000256" key="7">
    <source>
        <dbReference type="ARBA" id="ARBA00023136"/>
    </source>
</evidence>
<dbReference type="OrthoDB" id="9815820at2"/>
<evidence type="ECO:0000256" key="3">
    <source>
        <dbReference type="ARBA" id="ARBA00022475"/>
    </source>
</evidence>
<keyword evidence="4" id="KW-0997">Cell inner membrane</keyword>
<evidence type="ECO:0000256" key="1">
    <source>
        <dbReference type="ARBA" id="ARBA00004651"/>
    </source>
</evidence>
<keyword evidence="2" id="KW-0813">Transport</keyword>
<feature type="transmembrane region" description="Helical" evidence="8">
    <location>
        <begin position="299"/>
        <end position="318"/>
    </location>
</feature>
<evidence type="ECO:0000313" key="9">
    <source>
        <dbReference type="EMBL" id="CRF34626.1"/>
    </source>
</evidence>
<organism evidence="9 10">
    <name type="scientific">Brachyspira suanatina</name>
    <dbReference type="NCBI Taxonomy" id="381802"/>
    <lineage>
        <taxon>Bacteria</taxon>
        <taxon>Pseudomonadati</taxon>
        <taxon>Spirochaetota</taxon>
        <taxon>Spirochaetia</taxon>
        <taxon>Brachyspirales</taxon>
        <taxon>Brachyspiraceae</taxon>
        <taxon>Brachyspira</taxon>
    </lineage>
</organism>
<comment type="subcellular location">
    <subcellularLocation>
        <location evidence="1">Cell membrane</location>
        <topology evidence="1">Multi-pass membrane protein</topology>
    </subcellularLocation>
</comment>
<evidence type="ECO:0000256" key="5">
    <source>
        <dbReference type="ARBA" id="ARBA00022692"/>
    </source>
</evidence>
<evidence type="ECO:0000256" key="6">
    <source>
        <dbReference type="ARBA" id="ARBA00022989"/>
    </source>
</evidence>
<dbReference type="Pfam" id="PF02653">
    <property type="entry name" value="BPD_transp_2"/>
    <property type="match status" value="1"/>
</dbReference>
<proteinExistence type="predicted"/>
<name>A0A0G4K935_9SPIR</name>
<feature type="transmembrane region" description="Helical" evidence="8">
    <location>
        <begin position="169"/>
        <end position="189"/>
    </location>
</feature>
<keyword evidence="10" id="KW-1185">Reference proteome</keyword>
<feature type="transmembrane region" description="Helical" evidence="8">
    <location>
        <begin position="12"/>
        <end position="32"/>
    </location>
</feature>
<dbReference type="EMBL" id="CVLB01000002">
    <property type="protein sequence ID" value="CRF34626.1"/>
    <property type="molecule type" value="Genomic_DNA"/>
</dbReference>
<reference evidence="10" key="1">
    <citation type="submission" date="2015-04" db="EMBL/GenBank/DDBJ databases">
        <authorList>
            <person name="Mushtaq Mamoona"/>
        </authorList>
    </citation>
    <scope>NUCLEOTIDE SEQUENCE [LARGE SCALE GENOMIC DNA]</scope>
    <source>
        <strain evidence="10">AN4859/03</strain>
    </source>
</reference>
<evidence type="ECO:0000256" key="2">
    <source>
        <dbReference type="ARBA" id="ARBA00022448"/>
    </source>
</evidence>